<feature type="non-terminal residue" evidence="1">
    <location>
        <position position="1"/>
    </location>
</feature>
<name>A0A9X8H3P1_APHAT</name>
<evidence type="ECO:0008006" key="3">
    <source>
        <dbReference type="Google" id="ProtNLM"/>
    </source>
</evidence>
<evidence type="ECO:0000313" key="2">
    <source>
        <dbReference type="Proteomes" id="UP000275652"/>
    </source>
</evidence>
<sequence>SFDIQAVFSVVSLDLLHPFLAAEVSRLVLGAVLTAVTIPLWLLETALCYTKAIVVGLRCTSKAQLTGTESVQTLYDSMNDVIRDHQLTADRVFNMDETSFASRRKSKDVVTLKGSRTAWAKTIALNFHLSIVACGSADVTLLPPVFLLPGDTVERVLMHENRPCRRFLGGDCAGFTEYDAFRCKRSARL</sequence>
<dbReference type="Proteomes" id="UP000275652">
    <property type="component" value="Unassembled WGS sequence"/>
</dbReference>
<protein>
    <recommendedName>
        <fullName evidence="3">DDE-1 domain-containing protein</fullName>
    </recommendedName>
</protein>
<comment type="caution">
    <text evidence="1">The sequence shown here is derived from an EMBL/GenBank/DDBJ whole genome shotgun (WGS) entry which is preliminary data.</text>
</comment>
<gene>
    <name evidence="1" type="ORF">DYB28_013842</name>
</gene>
<organism evidence="1 2">
    <name type="scientific">Aphanomyces astaci</name>
    <name type="common">Crayfish plague agent</name>
    <dbReference type="NCBI Taxonomy" id="112090"/>
    <lineage>
        <taxon>Eukaryota</taxon>
        <taxon>Sar</taxon>
        <taxon>Stramenopiles</taxon>
        <taxon>Oomycota</taxon>
        <taxon>Saprolegniomycetes</taxon>
        <taxon>Saprolegniales</taxon>
        <taxon>Verrucalvaceae</taxon>
        <taxon>Aphanomyces</taxon>
    </lineage>
</organism>
<evidence type="ECO:0000313" key="1">
    <source>
        <dbReference type="EMBL" id="RLN99904.1"/>
    </source>
</evidence>
<dbReference type="AlphaFoldDB" id="A0A9X8H3P1"/>
<reference evidence="1 2" key="1">
    <citation type="journal article" date="2018" name="J. Invertebr. Pathol.">
        <title>New genotyping method for the causative agent of crayfish plague (Aphanomyces astaci) based on whole genome data.</title>
        <authorList>
            <person name="Minardi D."/>
            <person name="Studholme D.J."/>
            <person name="van der Giezen M."/>
            <person name="Pretto T."/>
            <person name="Oidtmann B."/>
        </authorList>
    </citation>
    <scope>NUCLEOTIDE SEQUENCE [LARGE SCALE GENOMIC DNA]</scope>
    <source>
        <strain evidence="1 2">KB13</strain>
    </source>
</reference>
<accession>A0A9X8H3P1</accession>
<proteinExistence type="predicted"/>
<dbReference type="EMBL" id="QUTI01045017">
    <property type="protein sequence ID" value="RLN99904.1"/>
    <property type="molecule type" value="Genomic_DNA"/>
</dbReference>